<reference evidence="1" key="4">
    <citation type="submission" date="2025-09" db="UniProtKB">
        <authorList>
            <consortium name="Ensembl"/>
        </authorList>
    </citation>
    <scope>IDENTIFICATION</scope>
    <source>
        <strain evidence="1">C57BL/6J</strain>
    </source>
</reference>
<dbReference type="AlphaFoldDB" id="A0A3B2WCV7"/>
<dbReference type="ExpressionAtlas" id="A0A3B2WCV7">
    <property type="expression patterns" value="baseline and differential"/>
</dbReference>
<proteinExistence type="predicted"/>
<sequence>MAVASIGMTERVHDASKLDCQLEERSLSSSRSCCPCCCHGRAA</sequence>
<organism evidence="1 3">
    <name type="scientific">Mus musculus</name>
    <name type="common">Mouse</name>
    <dbReference type="NCBI Taxonomy" id="10090"/>
    <lineage>
        <taxon>Eukaryota</taxon>
        <taxon>Metazoa</taxon>
        <taxon>Chordata</taxon>
        <taxon>Craniata</taxon>
        <taxon>Vertebrata</taxon>
        <taxon>Euteleostomi</taxon>
        <taxon>Mammalia</taxon>
        <taxon>Eutheria</taxon>
        <taxon>Euarchontoglires</taxon>
        <taxon>Glires</taxon>
        <taxon>Rodentia</taxon>
        <taxon>Myomorpha</taxon>
        <taxon>Muroidea</taxon>
        <taxon>Muridae</taxon>
        <taxon>Murinae</taxon>
        <taxon>Mus</taxon>
        <taxon>Mus</taxon>
    </lineage>
</organism>
<dbReference type="VEuPathDB" id="HostDB:ENSMUSG00000062859"/>
<evidence type="ECO:0000313" key="2">
    <source>
        <dbReference type="MGI" id="MGI:98544"/>
    </source>
</evidence>
<name>A0A3B2WCV7_MOUSE</name>
<dbReference type="Proteomes" id="UP000000589">
    <property type="component" value="Chromosome 17"/>
</dbReference>
<dbReference type="Antibodypedia" id="29446">
    <property type="antibodies" value="99 antibodies from 20 providers"/>
</dbReference>
<keyword evidence="3" id="KW-1185">Reference proteome</keyword>
<dbReference type="Bgee" id="ENSMUSG00000062859">
    <property type="expression patterns" value="Expressed in seminiferous tubule of testis and 85 other cell types or tissues"/>
</dbReference>
<evidence type="ECO:0000313" key="3">
    <source>
        <dbReference type="Proteomes" id="UP000000589"/>
    </source>
</evidence>
<evidence type="ECO:0000313" key="1">
    <source>
        <dbReference type="Ensembl" id="ENSMUSP00000156714.2"/>
    </source>
</evidence>
<gene>
    <name evidence="1 2" type="primary">Tcp11</name>
</gene>
<reference evidence="1" key="3">
    <citation type="submission" date="2025-08" db="UniProtKB">
        <authorList>
            <consortium name="Ensembl"/>
        </authorList>
    </citation>
    <scope>IDENTIFICATION</scope>
    <source>
        <strain evidence="1">C57BL/6J</strain>
    </source>
</reference>
<dbReference type="MGI" id="MGI:98544">
    <property type="gene designation" value="Tcp11"/>
</dbReference>
<reference evidence="1 3" key="1">
    <citation type="journal article" date="2009" name="PLoS Biol.">
        <title>Lineage-specific biology revealed by a finished genome assembly of the mouse.</title>
        <authorList>
            <consortium name="Mouse Genome Sequencing Consortium"/>
            <person name="Church D.M."/>
            <person name="Goodstadt L."/>
            <person name="Hillier L.W."/>
            <person name="Zody M.C."/>
            <person name="Goldstein S."/>
            <person name="She X."/>
            <person name="Bult C.J."/>
            <person name="Agarwala R."/>
            <person name="Cherry J.L."/>
            <person name="DiCuccio M."/>
            <person name="Hlavina W."/>
            <person name="Kapustin Y."/>
            <person name="Meric P."/>
            <person name="Maglott D."/>
            <person name="Birtle Z."/>
            <person name="Marques A.C."/>
            <person name="Graves T."/>
            <person name="Zhou S."/>
            <person name="Teague B."/>
            <person name="Potamousis K."/>
            <person name="Churas C."/>
            <person name="Place M."/>
            <person name="Herschleb J."/>
            <person name="Runnheim R."/>
            <person name="Forrest D."/>
            <person name="Amos-Landgraf J."/>
            <person name="Schwartz D.C."/>
            <person name="Cheng Z."/>
            <person name="Lindblad-Toh K."/>
            <person name="Eichler E.E."/>
            <person name="Ponting C.P."/>
        </authorList>
    </citation>
    <scope>NUCLEOTIDE SEQUENCE [LARGE SCALE GENOMIC DNA]</scope>
    <source>
        <strain evidence="1 3">C57BL/6J</strain>
    </source>
</reference>
<accession>A0A3B2WCV7</accession>
<dbReference type="Ensembl" id="ENSMUST00000232728.2">
    <property type="protein sequence ID" value="ENSMUSP00000156714.2"/>
    <property type="gene ID" value="ENSMUSG00000062859.16"/>
</dbReference>
<reference evidence="1 3" key="2">
    <citation type="journal article" date="2011" name="PLoS Biol.">
        <title>Modernizing reference genome assemblies.</title>
        <authorList>
            <person name="Church D.M."/>
            <person name="Schneider V.A."/>
            <person name="Graves T."/>
            <person name="Auger K."/>
            <person name="Cunningham F."/>
            <person name="Bouk N."/>
            <person name="Chen H.C."/>
            <person name="Agarwala R."/>
            <person name="McLaren W.M."/>
            <person name="Ritchie G.R."/>
            <person name="Albracht D."/>
            <person name="Kremitzki M."/>
            <person name="Rock S."/>
            <person name="Kotkiewicz H."/>
            <person name="Kremitzki C."/>
            <person name="Wollam A."/>
            <person name="Trani L."/>
            <person name="Fulton L."/>
            <person name="Fulton R."/>
            <person name="Matthews L."/>
            <person name="Whitehead S."/>
            <person name="Chow W."/>
            <person name="Torrance J."/>
            <person name="Dunn M."/>
            <person name="Harden G."/>
            <person name="Threadgold G."/>
            <person name="Wood J."/>
            <person name="Collins J."/>
            <person name="Heath P."/>
            <person name="Griffiths G."/>
            <person name="Pelan S."/>
            <person name="Grafham D."/>
            <person name="Eichler E.E."/>
            <person name="Weinstock G."/>
            <person name="Mardis E.R."/>
            <person name="Wilson R.K."/>
            <person name="Howe K."/>
            <person name="Flicek P."/>
            <person name="Hubbard T."/>
        </authorList>
    </citation>
    <scope>NUCLEOTIDE SEQUENCE [LARGE SCALE GENOMIC DNA]</scope>
    <source>
        <strain evidence="1 3">C57BL/6J</strain>
    </source>
</reference>
<dbReference type="AGR" id="MGI:98544"/>
<protein>
    <submittedName>
        <fullName evidence="1">T-complex protein 11</fullName>
    </submittedName>
</protein>
<dbReference type="GeneTree" id="ENSGT00940000161869"/>